<evidence type="ECO:0000313" key="1">
    <source>
        <dbReference type="EMBL" id="KAI0507968.1"/>
    </source>
</evidence>
<comment type="caution">
    <text evidence="1">The sequence shown here is derived from an EMBL/GenBank/DDBJ whole genome shotgun (WGS) entry which is preliminary data.</text>
</comment>
<dbReference type="AlphaFoldDB" id="A0A8T3BAW4"/>
<dbReference type="EMBL" id="JAGYWB010000010">
    <property type="protein sequence ID" value="KAI0507968.1"/>
    <property type="molecule type" value="Genomic_DNA"/>
</dbReference>
<protein>
    <submittedName>
        <fullName evidence="1">Uncharacterized protein</fullName>
    </submittedName>
</protein>
<dbReference type="Proteomes" id="UP000829196">
    <property type="component" value="Unassembled WGS sequence"/>
</dbReference>
<keyword evidence="2" id="KW-1185">Reference proteome</keyword>
<organism evidence="1 2">
    <name type="scientific">Dendrobium nobile</name>
    <name type="common">Orchid</name>
    <dbReference type="NCBI Taxonomy" id="94219"/>
    <lineage>
        <taxon>Eukaryota</taxon>
        <taxon>Viridiplantae</taxon>
        <taxon>Streptophyta</taxon>
        <taxon>Embryophyta</taxon>
        <taxon>Tracheophyta</taxon>
        <taxon>Spermatophyta</taxon>
        <taxon>Magnoliopsida</taxon>
        <taxon>Liliopsida</taxon>
        <taxon>Asparagales</taxon>
        <taxon>Orchidaceae</taxon>
        <taxon>Epidendroideae</taxon>
        <taxon>Malaxideae</taxon>
        <taxon>Dendrobiinae</taxon>
        <taxon>Dendrobium</taxon>
    </lineage>
</organism>
<accession>A0A8T3BAW4</accession>
<sequence length="62" mass="7045">MPITTKGAELDKELPSWQWQPVHNVIRLQYVAASTKIRVNERISYVRSLAADFSRMEAGPTS</sequence>
<name>A0A8T3BAW4_DENNO</name>
<gene>
    <name evidence="1" type="ORF">KFK09_014098</name>
</gene>
<evidence type="ECO:0000313" key="2">
    <source>
        <dbReference type="Proteomes" id="UP000829196"/>
    </source>
</evidence>
<proteinExistence type="predicted"/>
<reference evidence="1" key="1">
    <citation type="journal article" date="2022" name="Front. Genet.">
        <title>Chromosome-Scale Assembly of the Dendrobium nobile Genome Provides Insights Into the Molecular Mechanism of the Biosynthesis of the Medicinal Active Ingredient of Dendrobium.</title>
        <authorList>
            <person name="Xu Q."/>
            <person name="Niu S.-C."/>
            <person name="Li K.-L."/>
            <person name="Zheng P.-J."/>
            <person name="Zhang X.-J."/>
            <person name="Jia Y."/>
            <person name="Liu Y."/>
            <person name="Niu Y.-X."/>
            <person name="Yu L.-H."/>
            <person name="Chen D.-F."/>
            <person name="Zhang G.-Q."/>
        </authorList>
    </citation>
    <scope>NUCLEOTIDE SEQUENCE</scope>
    <source>
        <tissue evidence="1">Leaf</tissue>
    </source>
</reference>